<organism evidence="1 2">
    <name type="scientific">Plakobranchus ocellatus</name>
    <dbReference type="NCBI Taxonomy" id="259542"/>
    <lineage>
        <taxon>Eukaryota</taxon>
        <taxon>Metazoa</taxon>
        <taxon>Spiralia</taxon>
        <taxon>Lophotrochozoa</taxon>
        <taxon>Mollusca</taxon>
        <taxon>Gastropoda</taxon>
        <taxon>Heterobranchia</taxon>
        <taxon>Euthyneura</taxon>
        <taxon>Panpulmonata</taxon>
        <taxon>Sacoglossa</taxon>
        <taxon>Placobranchoidea</taxon>
        <taxon>Plakobranchidae</taxon>
        <taxon>Plakobranchus</taxon>
    </lineage>
</organism>
<sequence length="102" mass="11540">MEREWGQSYGTEAGAQCWQRAATTQLPSTATYTNVLLDRNKTTLFIRALSDTWNNLMYDPRSPSSLFPLCSPRLLQTVDLLTSSYGFTTKSASSFKVYRLSK</sequence>
<reference evidence="1 2" key="1">
    <citation type="journal article" date="2021" name="Elife">
        <title>Chloroplast acquisition without the gene transfer in kleptoplastic sea slugs, Plakobranchus ocellatus.</title>
        <authorList>
            <person name="Maeda T."/>
            <person name="Takahashi S."/>
            <person name="Yoshida T."/>
            <person name="Shimamura S."/>
            <person name="Takaki Y."/>
            <person name="Nagai Y."/>
            <person name="Toyoda A."/>
            <person name="Suzuki Y."/>
            <person name="Arimoto A."/>
            <person name="Ishii H."/>
            <person name="Satoh N."/>
            <person name="Nishiyama T."/>
            <person name="Hasebe M."/>
            <person name="Maruyama T."/>
            <person name="Minagawa J."/>
            <person name="Obokata J."/>
            <person name="Shigenobu S."/>
        </authorList>
    </citation>
    <scope>NUCLEOTIDE SEQUENCE [LARGE SCALE GENOMIC DNA]</scope>
</reference>
<protein>
    <submittedName>
        <fullName evidence="1">Uncharacterized protein</fullName>
    </submittedName>
</protein>
<name>A0AAV4BU32_9GAST</name>
<dbReference type="AlphaFoldDB" id="A0AAV4BU32"/>
<keyword evidence="2" id="KW-1185">Reference proteome</keyword>
<dbReference type="EMBL" id="BLXT01005367">
    <property type="protein sequence ID" value="GFO22303.1"/>
    <property type="molecule type" value="Genomic_DNA"/>
</dbReference>
<proteinExistence type="predicted"/>
<evidence type="ECO:0000313" key="1">
    <source>
        <dbReference type="EMBL" id="GFO22303.1"/>
    </source>
</evidence>
<evidence type="ECO:0000313" key="2">
    <source>
        <dbReference type="Proteomes" id="UP000735302"/>
    </source>
</evidence>
<comment type="caution">
    <text evidence="1">The sequence shown here is derived from an EMBL/GenBank/DDBJ whole genome shotgun (WGS) entry which is preliminary data.</text>
</comment>
<gene>
    <name evidence="1" type="ORF">PoB_004880800</name>
</gene>
<dbReference type="Proteomes" id="UP000735302">
    <property type="component" value="Unassembled WGS sequence"/>
</dbReference>
<accession>A0AAV4BU32</accession>